<dbReference type="CDD" id="cd09272">
    <property type="entry name" value="RNase_HI_RT_Ty1"/>
    <property type="match status" value="1"/>
</dbReference>
<dbReference type="PANTHER" id="PTHR11439:SF517">
    <property type="entry name" value="CYSTEINE-RICH RLK (RECEPTOR-LIKE PROTEIN KINASE) 8"/>
    <property type="match status" value="1"/>
</dbReference>
<dbReference type="STRING" id="57577.A0A2K3JST3"/>
<reference evidence="1 2" key="2">
    <citation type="journal article" date="2017" name="Front. Plant Sci.">
        <title>Gene Classification and Mining of Molecular Markers Useful in Red Clover (Trifolium pratense) Breeding.</title>
        <authorList>
            <person name="Istvanek J."/>
            <person name="Dluhosova J."/>
            <person name="Dluhos P."/>
            <person name="Patkova L."/>
            <person name="Nedelnik J."/>
            <person name="Repkova J."/>
        </authorList>
    </citation>
    <scope>NUCLEOTIDE SEQUENCE [LARGE SCALE GENOMIC DNA]</scope>
    <source>
        <strain evidence="2">cv. Tatra</strain>
        <tissue evidence="1">Young leaves</tissue>
    </source>
</reference>
<evidence type="ECO:0000313" key="1">
    <source>
        <dbReference type="EMBL" id="PNX57093.1"/>
    </source>
</evidence>
<protein>
    <submittedName>
        <fullName evidence="1">Putative copia-type protein</fullName>
    </submittedName>
</protein>
<dbReference type="AlphaFoldDB" id="A0A2K3JST3"/>
<comment type="caution">
    <text evidence="1">The sequence shown here is derived from an EMBL/GenBank/DDBJ whole genome shotgun (WGS) entry which is preliminary data.</text>
</comment>
<dbReference type="EMBL" id="ASHM01122152">
    <property type="protein sequence ID" value="PNX57093.1"/>
    <property type="molecule type" value="Genomic_DNA"/>
</dbReference>
<proteinExistence type="predicted"/>
<dbReference type="PANTHER" id="PTHR11439">
    <property type="entry name" value="GAG-POL-RELATED RETROTRANSPOSON"/>
    <property type="match status" value="1"/>
</dbReference>
<accession>A0A2K3JST3</accession>
<organism evidence="1 2">
    <name type="scientific">Trifolium pratense</name>
    <name type="common">Red clover</name>
    <dbReference type="NCBI Taxonomy" id="57577"/>
    <lineage>
        <taxon>Eukaryota</taxon>
        <taxon>Viridiplantae</taxon>
        <taxon>Streptophyta</taxon>
        <taxon>Embryophyta</taxon>
        <taxon>Tracheophyta</taxon>
        <taxon>Spermatophyta</taxon>
        <taxon>Magnoliopsida</taxon>
        <taxon>eudicotyledons</taxon>
        <taxon>Gunneridae</taxon>
        <taxon>Pentapetalae</taxon>
        <taxon>rosids</taxon>
        <taxon>fabids</taxon>
        <taxon>Fabales</taxon>
        <taxon>Fabaceae</taxon>
        <taxon>Papilionoideae</taxon>
        <taxon>50 kb inversion clade</taxon>
        <taxon>NPAAA clade</taxon>
        <taxon>Hologalegina</taxon>
        <taxon>IRL clade</taxon>
        <taxon>Trifolieae</taxon>
        <taxon>Trifolium</taxon>
    </lineage>
</organism>
<dbReference type="Proteomes" id="UP000236291">
    <property type="component" value="Unassembled WGS sequence"/>
</dbReference>
<sequence length="103" mass="11606">VETHMMAAKRILRYIRGTLEFGILYRKENQTELIAYSDSDYGGDVDDRKSTSGYVFMLGSGAVSWSSRKQPIVTLSTTEAEFIAAAHCLNHQIEQKPCASWKE</sequence>
<evidence type="ECO:0000313" key="2">
    <source>
        <dbReference type="Proteomes" id="UP000236291"/>
    </source>
</evidence>
<name>A0A2K3JST3_TRIPR</name>
<reference evidence="1 2" key="1">
    <citation type="journal article" date="2014" name="Am. J. Bot.">
        <title>Genome assembly and annotation for red clover (Trifolium pratense; Fabaceae).</title>
        <authorList>
            <person name="Istvanek J."/>
            <person name="Jaros M."/>
            <person name="Krenek A."/>
            <person name="Repkova J."/>
        </authorList>
    </citation>
    <scope>NUCLEOTIDE SEQUENCE [LARGE SCALE GENOMIC DNA]</scope>
    <source>
        <strain evidence="2">cv. Tatra</strain>
        <tissue evidence="1">Young leaves</tissue>
    </source>
</reference>
<gene>
    <name evidence="1" type="ORF">L195_g058521</name>
</gene>
<feature type="non-terminal residue" evidence="1">
    <location>
        <position position="1"/>
    </location>
</feature>